<keyword evidence="5" id="KW-1015">Disulfide bond</keyword>
<keyword evidence="8" id="KW-1185">Reference proteome</keyword>
<name>A0ABW4PBV5_9NOCA</name>
<accession>A0ABW4PBV5</accession>
<dbReference type="Pfam" id="PF01266">
    <property type="entry name" value="DAO"/>
    <property type="match status" value="1"/>
</dbReference>
<dbReference type="Gene3D" id="2.102.10.10">
    <property type="entry name" value="Rieske [2Fe-2S] iron-sulphur domain"/>
    <property type="match status" value="1"/>
</dbReference>
<dbReference type="Proteomes" id="UP001597286">
    <property type="component" value="Unassembled WGS sequence"/>
</dbReference>
<dbReference type="Gene3D" id="3.30.9.10">
    <property type="entry name" value="D-Amino Acid Oxidase, subunit A, domain 2"/>
    <property type="match status" value="1"/>
</dbReference>
<dbReference type="InterPro" id="IPR017941">
    <property type="entry name" value="Rieske_2Fe-2S"/>
</dbReference>
<dbReference type="SUPFAM" id="SSF50022">
    <property type="entry name" value="ISP domain"/>
    <property type="match status" value="1"/>
</dbReference>
<dbReference type="InterPro" id="IPR036922">
    <property type="entry name" value="Rieske_2Fe-2S_sf"/>
</dbReference>
<evidence type="ECO:0000313" key="7">
    <source>
        <dbReference type="EMBL" id="MFD1815254.1"/>
    </source>
</evidence>
<protein>
    <submittedName>
        <fullName evidence="7">FAD-dependent oxidoreductase</fullName>
    </submittedName>
</protein>
<dbReference type="SUPFAM" id="SSF51905">
    <property type="entry name" value="FAD/NAD(P)-binding domain"/>
    <property type="match status" value="1"/>
</dbReference>
<dbReference type="EMBL" id="JBHUFB010000020">
    <property type="protein sequence ID" value="MFD1815254.1"/>
    <property type="molecule type" value="Genomic_DNA"/>
</dbReference>
<keyword evidence="4" id="KW-0411">Iron-sulfur</keyword>
<dbReference type="InterPro" id="IPR006076">
    <property type="entry name" value="FAD-dep_OxRdtase"/>
</dbReference>
<dbReference type="PROSITE" id="PS51296">
    <property type="entry name" value="RIESKE"/>
    <property type="match status" value="1"/>
</dbReference>
<dbReference type="InterPro" id="IPR005805">
    <property type="entry name" value="Rieske_Fe-S_prot_C"/>
</dbReference>
<keyword evidence="3" id="KW-0408">Iron</keyword>
<comment type="caution">
    <text evidence="7">The sequence shown here is derived from an EMBL/GenBank/DDBJ whole genome shotgun (WGS) entry which is preliminary data.</text>
</comment>
<dbReference type="PANTHER" id="PTHR13847:SF274">
    <property type="entry name" value="RIESKE 2FE-2S IRON-SULFUR PROTEIN YHFW-RELATED"/>
    <property type="match status" value="1"/>
</dbReference>
<organism evidence="7 8">
    <name type="scientific">Rhodococcus gannanensis</name>
    <dbReference type="NCBI Taxonomy" id="1960308"/>
    <lineage>
        <taxon>Bacteria</taxon>
        <taxon>Bacillati</taxon>
        <taxon>Actinomycetota</taxon>
        <taxon>Actinomycetes</taxon>
        <taxon>Mycobacteriales</taxon>
        <taxon>Nocardiaceae</taxon>
        <taxon>Rhodococcus</taxon>
    </lineage>
</organism>
<keyword evidence="2" id="KW-0479">Metal-binding</keyword>
<dbReference type="Pfam" id="PF00355">
    <property type="entry name" value="Rieske"/>
    <property type="match status" value="1"/>
</dbReference>
<evidence type="ECO:0000313" key="8">
    <source>
        <dbReference type="Proteomes" id="UP001597286"/>
    </source>
</evidence>
<sequence>MESLWHDIAGAVTTDPWRPEASVDTLVVGAGLTGLTTALMRSRAGESVIVLEARCVGAGTTGNTTAKISLLHGTKLSRIRSRHSGALVRKYVDANRTGQDWLLRYCADRGVPVQRETAYDYALSPSGAETLQREFDCATTAGLDVTWSDAPELPYRVAGAMALENQAQVDPMALLAVLVADVREQGGAVVEGVRARSARGAGDGVRVDTDHGPVHARRVVLATGMPILDRGGFFARLHPLRSYSAAFADVENVPSGMYLSVDSPTRSLRTVPTPDGVLLLVGGNGHVVGRGGSTRKRVDDLESWTSQHFPGGRRTHRWSAQDFHPVDELPYVGSLLPGERRILVATGFDKWGMTNAVAAAMCLAGGHSDPEKWAGAYDAWNPRLLTGAMTAAKWNGEVAVQLATGWLAPVLDRDRTEPEDGAGRVRPTLGTPVAVSGVGDSERCVSAICTHLGGVVRWNDAEQSWDCPLHGSRFAADGRVLEGPATRNLAPKQR</sequence>
<dbReference type="PANTHER" id="PTHR13847">
    <property type="entry name" value="SARCOSINE DEHYDROGENASE-RELATED"/>
    <property type="match status" value="1"/>
</dbReference>
<dbReference type="Gene3D" id="3.50.50.60">
    <property type="entry name" value="FAD/NAD(P)-binding domain"/>
    <property type="match status" value="1"/>
</dbReference>
<gene>
    <name evidence="7" type="ORF">ACFSJG_23795</name>
</gene>
<dbReference type="RefSeq" id="WP_378487689.1">
    <property type="nucleotide sequence ID" value="NZ_JBHUFB010000020.1"/>
</dbReference>
<evidence type="ECO:0000256" key="4">
    <source>
        <dbReference type="ARBA" id="ARBA00023014"/>
    </source>
</evidence>
<feature type="domain" description="Rieske" evidence="6">
    <location>
        <begin position="410"/>
        <end position="494"/>
    </location>
</feature>
<evidence type="ECO:0000256" key="1">
    <source>
        <dbReference type="ARBA" id="ARBA00022714"/>
    </source>
</evidence>
<keyword evidence="1" id="KW-0001">2Fe-2S</keyword>
<proteinExistence type="predicted"/>
<dbReference type="InterPro" id="IPR036188">
    <property type="entry name" value="FAD/NAD-bd_sf"/>
</dbReference>
<evidence type="ECO:0000259" key="6">
    <source>
        <dbReference type="PROSITE" id="PS51296"/>
    </source>
</evidence>
<reference evidence="8" key="1">
    <citation type="journal article" date="2019" name="Int. J. Syst. Evol. Microbiol.">
        <title>The Global Catalogue of Microorganisms (GCM) 10K type strain sequencing project: providing services to taxonomists for standard genome sequencing and annotation.</title>
        <authorList>
            <consortium name="The Broad Institute Genomics Platform"/>
            <consortium name="The Broad Institute Genome Sequencing Center for Infectious Disease"/>
            <person name="Wu L."/>
            <person name="Ma J."/>
        </authorList>
    </citation>
    <scope>NUCLEOTIDE SEQUENCE [LARGE SCALE GENOMIC DNA]</scope>
    <source>
        <strain evidence="8">DT72</strain>
    </source>
</reference>
<dbReference type="PRINTS" id="PR00162">
    <property type="entry name" value="RIESKE"/>
</dbReference>
<evidence type="ECO:0000256" key="3">
    <source>
        <dbReference type="ARBA" id="ARBA00023004"/>
    </source>
</evidence>
<evidence type="ECO:0000256" key="5">
    <source>
        <dbReference type="ARBA" id="ARBA00023157"/>
    </source>
</evidence>
<evidence type="ECO:0000256" key="2">
    <source>
        <dbReference type="ARBA" id="ARBA00022723"/>
    </source>
</evidence>